<organism evidence="2 3">
    <name type="scientific">Planotetraspora mira</name>
    <dbReference type="NCBI Taxonomy" id="58121"/>
    <lineage>
        <taxon>Bacteria</taxon>
        <taxon>Bacillati</taxon>
        <taxon>Actinomycetota</taxon>
        <taxon>Actinomycetes</taxon>
        <taxon>Streptosporangiales</taxon>
        <taxon>Streptosporangiaceae</taxon>
        <taxon>Planotetraspora</taxon>
    </lineage>
</organism>
<sequence length="157" mass="17280">MRDRDEAGRPRSSRPRDDYGRPLPYGTEGVPRVPDDYTPDALQALREARRFLETGRPFHAHEVLEARWKTGPADERELWQGLAQICVGLTHIQRGNPSGAVALLARGAARLGSYGSRRPFDLDLRAMTLAADQIIVEIDSGTSDADIAIARIVGHLG</sequence>
<dbReference type="SUPFAM" id="SSF140663">
    <property type="entry name" value="TTHA0068-like"/>
    <property type="match status" value="1"/>
</dbReference>
<dbReference type="PANTHER" id="PTHR34796">
    <property type="entry name" value="EXPRESSED PROTEIN"/>
    <property type="match status" value="1"/>
</dbReference>
<reference evidence="2 3" key="1">
    <citation type="submission" date="2021-01" db="EMBL/GenBank/DDBJ databases">
        <title>Whole genome shotgun sequence of Planotetraspora mira NBRC 15435.</title>
        <authorList>
            <person name="Komaki H."/>
            <person name="Tamura T."/>
        </authorList>
    </citation>
    <scope>NUCLEOTIDE SEQUENCE [LARGE SCALE GENOMIC DNA]</scope>
    <source>
        <strain evidence="2 3">NBRC 15435</strain>
    </source>
</reference>
<comment type="caution">
    <text evidence="2">The sequence shown here is derived from an EMBL/GenBank/DDBJ whole genome shotgun (WGS) entry which is preliminary data.</text>
</comment>
<evidence type="ECO:0008006" key="4">
    <source>
        <dbReference type="Google" id="ProtNLM"/>
    </source>
</evidence>
<name>A0A8J3TRD6_9ACTN</name>
<evidence type="ECO:0000313" key="3">
    <source>
        <dbReference type="Proteomes" id="UP000650628"/>
    </source>
</evidence>
<dbReference type="AlphaFoldDB" id="A0A8J3TRD6"/>
<keyword evidence="3" id="KW-1185">Reference proteome</keyword>
<dbReference type="Pfam" id="PF03745">
    <property type="entry name" value="DUF309"/>
    <property type="match status" value="1"/>
</dbReference>
<dbReference type="EMBL" id="BOOO01000020">
    <property type="protein sequence ID" value="GII30789.1"/>
    <property type="molecule type" value="Genomic_DNA"/>
</dbReference>
<evidence type="ECO:0000256" key="1">
    <source>
        <dbReference type="SAM" id="MobiDB-lite"/>
    </source>
</evidence>
<gene>
    <name evidence="2" type="ORF">Pmi06nite_42310</name>
</gene>
<dbReference type="RefSeq" id="WP_203954721.1">
    <property type="nucleotide sequence ID" value="NZ_BOOO01000020.1"/>
</dbReference>
<dbReference type="Gene3D" id="1.10.3450.10">
    <property type="entry name" value="TTHA0068-like"/>
    <property type="match status" value="1"/>
</dbReference>
<dbReference type="Proteomes" id="UP000650628">
    <property type="component" value="Unassembled WGS sequence"/>
</dbReference>
<evidence type="ECO:0000313" key="2">
    <source>
        <dbReference type="EMBL" id="GII30789.1"/>
    </source>
</evidence>
<dbReference type="InterPro" id="IPR005500">
    <property type="entry name" value="DUF309"/>
</dbReference>
<dbReference type="PANTHER" id="PTHR34796:SF1">
    <property type="entry name" value="EXPRESSED PROTEIN"/>
    <property type="match status" value="1"/>
</dbReference>
<proteinExistence type="predicted"/>
<dbReference type="InterPro" id="IPR023203">
    <property type="entry name" value="TTHA0068_sf"/>
</dbReference>
<protein>
    <recommendedName>
        <fullName evidence="4">DUF309 domain-containing protein</fullName>
    </recommendedName>
</protein>
<feature type="region of interest" description="Disordered" evidence="1">
    <location>
        <begin position="1"/>
        <end position="36"/>
    </location>
</feature>
<accession>A0A8J3TRD6</accession>
<feature type="compositionally biased region" description="Basic and acidic residues" evidence="1">
    <location>
        <begin position="1"/>
        <end position="20"/>
    </location>
</feature>